<dbReference type="Proteomes" id="UP000824014">
    <property type="component" value="Unassembled WGS sequence"/>
</dbReference>
<comment type="caution">
    <text evidence="8">The sequence shown here is derived from an EMBL/GenBank/DDBJ whole genome shotgun (WGS) entry which is preliminary data.</text>
</comment>
<dbReference type="Pfam" id="PF07927">
    <property type="entry name" value="HicA_toxin"/>
    <property type="match status" value="1"/>
</dbReference>
<evidence type="ECO:0000313" key="9">
    <source>
        <dbReference type="Proteomes" id="UP000824014"/>
    </source>
</evidence>
<keyword evidence="7" id="KW-0346">Stress response</keyword>
<reference evidence="8" key="2">
    <citation type="submission" date="2021-04" db="EMBL/GenBank/DDBJ databases">
        <authorList>
            <person name="Gilroy R."/>
        </authorList>
    </citation>
    <scope>NUCLEOTIDE SEQUENCE</scope>
    <source>
        <strain evidence="8">ChiHjej11B10-19426</strain>
    </source>
</reference>
<evidence type="ECO:0000313" key="8">
    <source>
        <dbReference type="EMBL" id="HIZ15074.1"/>
    </source>
</evidence>
<evidence type="ECO:0000256" key="4">
    <source>
        <dbReference type="ARBA" id="ARBA00022759"/>
    </source>
</evidence>
<dbReference type="GO" id="GO:0004519">
    <property type="term" value="F:endonuclease activity"/>
    <property type="evidence" value="ECO:0007669"/>
    <property type="project" value="UniProtKB-KW"/>
</dbReference>
<dbReference type="InterPro" id="IPR038570">
    <property type="entry name" value="HicA_sf"/>
</dbReference>
<evidence type="ECO:0000256" key="5">
    <source>
        <dbReference type="ARBA" id="ARBA00022801"/>
    </source>
</evidence>
<keyword evidence="5" id="KW-0378">Hydrolase</keyword>
<dbReference type="GO" id="GO:0016787">
    <property type="term" value="F:hydrolase activity"/>
    <property type="evidence" value="ECO:0007669"/>
    <property type="project" value="UniProtKB-KW"/>
</dbReference>
<reference evidence="8" key="1">
    <citation type="journal article" date="2021" name="PeerJ">
        <title>Extensive microbial diversity within the chicken gut microbiome revealed by metagenomics and culture.</title>
        <authorList>
            <person name="Gilroy R."/>
            <person name="Ravi A."/>
            <person name="Getino M."/>
            <person name="Pursley I."/>
            <person name="Horton D.L."/>
            <person name="Alikhan N.F."/>
            <person name="Baker D."/>
            <person name="Gharbi K."/>
            <person name="Hall N."/>
            <person name="Watson M."/>
            <person name="Adriaenssens E.M."/>
            <person name="Foster-Nyarko E."/>
            <person name="Jarju S."/>
            <person name="Secka A."/>
            <person name="Antonio M."/>
            <person name="Oren A."/>
            <person name="Chaudhuri R.R."/>
            <person name="La Ragione R."/>
            <person name="Hildebrand F."/>
            <person name="Pallen M.J."/>
        </authorList>
    </citation>
    <scope>NUCLEOTIDE SEQUENCE</scope>
    <source>
        <strain evidence="8">ChiHjej11B10-19426</strain>
    </source>
</reference>
<keyword evidence="2" id="KW-1277">Toxin-antitoxin system</keyword>
<dbReference type="EMBL" id="DXCC01000012">
    <property type="protein sequence ID" value="HIZ15074.1"/>
    <property type="molecule type" value="Genomic_DNA"/>
</dbReference>
<evidence type="ECO:0000256" key="7">
    <source>
        <dbReference type="ARBA" id="ARBA00023016"/>
    </source>
</evidence>
<comment type="similarity">
    <text evidence="1">Belongs to the HicA mRNA interferase family.</text>
</comment>
<keyword evidence="3" id="KW-0540">Nuclease</keyword>
<gene>
    <name evidence="8" type="ORF">H9816_04100</name>
</gene>
<dbReference type="GO" id="GO:0003729">
    <property type="term" value="F:mRNA binding"/>
    <property type="evidence" value="ECO:0007669"/>
    <property type="project" value="InterPro"/>
</dbReference>
<keyword evidence="4" id="KW-0255">Endonuclease</keyword>
<dbReference type="SUPFAM" id="SSF54786">
    <property type="entry name" value="YcfA/nrd intein domain"/>
    <property type="match status" value="1"/>
</dbReference>
<dbReference type="Gene3D" id="3.30.920.30">
    <property type="entry name" value="Hypothetical protein"/>
    <property type="match status" value="1"/>
</dbReference>
<evidence type="ECO:0000256" key="3">
    <source>
        <dbReference type="ARBA" id="ARBA00022722"/>
    </source>
</evidence>
<protein>
    <submittedName>
        <fullName evidence="8">Type II toxin-antitoxin system HicA family toxin</fullName>
    </submittedName>
</protein>
<name>A0A9D2IL94_9BACT</name>
<dbReference type="AlphaFoldDB" id="A0A9D2IL94"/>
<evidence type="ECO:0000256" key="6">
    <source>
        <dbReference type="ARBA" id="ARBA00022884"/>
    </source>
</evidence>
<organism evidence="8 9">
    <name type="scientific">Candidatus Tidjanibacter faecipullorum</name>
    <dbReference type="NCBI Taxonomy" id="2838766"/>
    <lineage>
        <taxon>Bacteria</taxon>
        <taxon>Pseudomonadati</taxon>
        <taxon>Bacteroidota</taxon>
        <taxon>Bacteroidia</taxon>
        <taxon>Bacteroidales</taxon>
        <taxon>Rikenellaceae</taxon>
        <taxon>Tidjanibacter</taxon>
    </lineage>
</organism>
<accession>A0A9D2IL94</accession>
<sequence>MKWNELRRLAEKHGWYLWRSGANHDIYRHKEKKFEIQIGRHGSQEIPKGTFAKLKRQIGF</sequence>
<keyword evidence="6" id="KW-0694">RNA-binding</keyword>
<evidence type="ECO:0000256" key="2">
    <source>
        <dbReference type="ARBA" id="ARBA00022649"/>
    </source>
</evidence>
<proteinExistence type="inferred from homology"/>
<dbReference type="InterPro" id="IPR012933">
    <property type="entry name" value="HicA_mRNA_interferase"/>
</dbReference>
<evidence type="ECO:0000256" key="1">
    <source>
        <dbReference type="ARBA" id="ARBA00006620"/>
    </source>
</evidence>